<feature type="domain" description="Fibrinogen C-terminal" evidence="3">
    <location>
        <begin position="1"/>
        <end position="85"/>
    </location>
</feature>
<dbReference type="Pfam" id="PF12714">
    <property type="entry name" value="TILa"/>
    <property type="match status" value="1"/>
</dbReference>
<dbReference type="InterPro" id="IPR014716">
    <property type="entry name" value="Fibrinogen_a/b/g_C_1"/>
</dbReference>
<dbReference type="EMBL" id="JAIZAY010000007">
    <property type="protein sequence ID" value="KAJ8038888.1"/>
    <property type="molecule type" value="Genomic_DNA"/>
</dbReference>
<dbReference type="InterPro" id="IPR002181">
    <property type="entry name" value="Fibrinogen_a/b/g_C_dom"/>
</dbReference>
<dbReference type="Gene3D" id="3.90.215.10">
    <property type="entry name" value="Gamma Fibrinogen, chain A, domain 1"/>
    <property type="match status" value="2"/>
</dbReference>
<proteinExistence type="predicted"/>
<dbReference type="PROSITE" id="PS51406">
    <property type="entry name" value="FIBRINOGEN_C_2"/>
    <property type="match status" value="2"/>
</dbReference>
<name>A0A9Q1C620_HOLLE</name>
<dbReference type="InterPro" id="IPR036056">
    <property type="entry name" value="Fibrinogen-like_C"/>
</dbReference>
<organism evidence="4 5">
    <name type="scientific">Holothuria leucospilota</name>
    <name type="common">Black long sea cucumber</name>
    <name type="synonym">Mertensiothuria leucospilota</name>
    <dbReference type="NCBI Taxonomy" id="206669"/>
    <lineage>
        <taxon>Eukaryota</taxon>
        <taxon>Metazoa</taxon>
        <taxon>Echinodermata</taxon>
        <taxon>Eleutherozoa</taxon>
        <taxon>Echinozoa</taxon>
        <taxon>Holothuroidea</taxon>
        <taxon>Aspidochirotacea</taxon>
        <taxon>Aspidochirotida</taxon>
        <taxon>Holothuriidae</taxon>
        <taxon>Holothuria</taxon>
    </lineage>
</organism>
<evidence type="ECO:0000256" key="1">
    <source>
        <dbReference type="PROSITE-ProRule" id="PRU00076"/>
    </source>
</evidence>
<dbReference type="Gene3D" id="2.10.25.10">
    <property type="entry name" value="Laminin"/>
    <property type="match status" value="2"/>
</dbReference>
<comment type="caution">
    <text evidence="4">The sequence shown here is derived from an EMBL/GenBank/DDBJ whole genome shotgun (WGS) entry which is preliminary data.</text>
</comment>
<dbReference type="Pfam" id="PF00147">
    <property type="entry name" value="Fibrinogen_C"/>
    <property type="match status" value="2"/>
</dbReference>
<feature type="domain" description="EGF-like" evidence="2">
    <location>
        <begin position="174"/>
        <end position="212"/>
    </location>
</feature>
<comment type="caution">
    <text evidence="1">Lacks conserved residue(s) required for the propagation of feature annotation.</text>
</comment>
<dbReference type="CDD" id="cd19941">
    <property type="entry name" value="TIL"/>
    <property type="match status" value="1"/>
</dbReference>
<dbReference type="PROSITE" id="PS50026">
    <property type="entry name" value="EGF_3"/>
    <property type="match status" value="1"/>
</dbReference>
<evidence type="ECO:0000259" key="3">
    <source>
        <dbReference type="PROSITE" id="PS51406"/>
    </source>
</evidence>
<evidence type="ECO:0000313" key="5">
    <source>
        <dbReference type="Proteomes" id="UP001152320"/>
    </source>
</evidence>
<dbReference type="InterPro" id="IPR000742">
    <property type="entry name" value="EGF"/>
</dbReference>
<sequence length="448" mass="49961">MRRLDGSLVFSRNWGEYKEGFGFPSSEFWLGNEKLAYLTNQKRYELRIDMIVSNGSNVFMAYSFFRVKDEWDSYALATLGNATGNTNSLVPTCSINMIYANCTCERTCKAPTICQNNCQEGSTCICPDGFFLRGSDCVPPEECGCYSTTAGKVIPMGESYINNHCSEQCFCNGSGLVCSDYGCGANAQCTNTSEGGQCACNTGFFGDGLECACDTGYMVDGSRCRRPRDCDEVPSVEGYSGSGLYYILPTNWQEFQVYCNISEGRWTVFQRRTPGSGRNFKLSWNSYKTGFGELGEDFWLGNDNIHYLTSQKNYQLRIDMIDSGNRHYRALYNGFSISNEGNKYRITTLGTFSGNAGGNCASMHEGAWWYRHRNRLSSSSACDYYTYGTYYCCQSRSCSSCQSNSYSCAFSNLNGKQSGSQGKTIFWHGLSGNDCGIQYTEMKVRPLS</sequence>
<keyword evidence="1" id="KW-0245">EGF-like domain</keyword>
<dbReference type="PANTHER" id="PTHR19143">
    <property type="entry name" value="FIBRINOGEN/TENASCIN/ANGIOPOEITIN"/>
    <property type="match status" value="1"/>
</dbReference>
<dbReference type="Proteomes" id="UP001152320">
    <property type="component" value="Chromosome 7"/>
</dbReference>
<dbReference type="AlphaFoldDB" id="A0A9Q1C620"/>
<dbReference type="SUPFAM" id="SSF57567">
    <property type="entry name" value="Serine protease inhibitors"/>
    <property type="match status" value="1"/>
</dbReference>
<dbReference type="InterPro" id="IPR025615">
    <property type="entry name" value="TILa_dom"/>
</dbReference>
<dbReference type="InterPro" id="IPR036084">
    <property type="entry name" value="Ser_inhib-like_sf"/>
</dbReference>
<keyword evidence="5" id="KW-1185">Reference proteome</keyword>
<evidence type="ECO:0000259" key="2">
    <source>
        <dbReference type="PROSITE" id="PS50026"/>
    </source>
</evidence>
<dbReference type="OrthoDB" id="7250310at2759"/>
<reference evidence="4" key="1">
    <citation type="submission" date="2021-10" db="EMBL/GenBank/DDBJ databases">
        <title>Tropical sea cucumber genome reveals ecological adaptation and Cuvierian tubules defense mechanism.</title>
        <authorList>
            <person name="Chen T."/>
        </authorList>
    </citation>
    <scope>NUCLEOTIDE SEQUENCE</scope>
    <source>
        <strain evidence="4">Nanhai2018</strain>
        <tissue evidence="4">Muscle</tissue>
    </source>
</reference>
<dbReference type="InterPro" id="IPR050373">
    <property type="entry name" value="Fibrinogen_C-term_domain"/>
</dbReference>
<dbReference type="SMART" id="SM00181">
    <property type="entry name" value="EGF"/>
    <property type="match status" value="2"/>
</dbReference>
<protein>
    <submittedName>
        <fullName evidence="4">Fibrinogen-like protein A</fullName>
    </submittedName>
</protein>
<dbReference type="GO" id="GO:0005615">
    <property type="term" value="C:extracellular space"/>
    <property type="evidence" value="ECO:0007669"/>
    <property type="project" value="TreeGrafter"/>
</dbReference>
<dbReference type="SMART" id="SM00186">
    <property type="entry name" value="FBG"/>
    <property type="match status" value="1"/>
</dbReference>
<gene>
    <name evidence="4" type="ORF">HOLleu_16446</name>
</gene>
<feature type="domain" description="Fibrinogen C-terminal" evidence="3">
    <location>
        <begin position="221"/>
        <end position="448"/>
    </location>
</feature>
<dbReference type="SUPFAM" id="SSF56496">
    <property type="entry name" value="Fibrinogen C-terminal domain-like"/>
    <property type="match status" value="2"/>
</dbReference>
<evidence type="ECO:0000313" key="4">
    <source>
        <dbReference type="EMBL" id="KAJ8038888.1"/>
    </source>
</evidence>
<accession>A0A9Q1C620</accession>